<dbReference type="EMBL" id="JAVLET010000011">
    <property type="protein sequence ID" value="KAL0466853.1"/>
    <property type="molecule type" value="Genomic_DNA"/>
</dbReference>
<protein>
    <recommendedName>
        <fullName evidence="3">Nuclear receptor domain-containing protein</fullName>
    </recommendedName>
</protein>
<accession>A0ABR3D2C6</accession>
<dbReference type="Proteomes" id="UP001451303">
    <property type="component" value="Unassembled WGS sequence"/>
</dbReference>
<evidence type="ECO:0000313" key="2">
    <source>
        <dbReference type="Proteomes" id="UP001451303"/>
    </source>
</evidence>
<keyword evidence="2" id="KW-1185">Reference proteome</keyword>
<sequence length="59" mass="6522">MALHATPREGAMSKNKCGLSSKFVRVGDARRGHCRACQRQLCQLRHLMTVGCVLNHTSV</sequence>
<comment type="caution">
    <text evidence="1">The sequence shown here is derived from an EMBL/GenBank/DDBJ whole genome shotgun (WGS) entry which is preliminary data.</text>
</comment>
<gene>
    <name evidence="1" type="ORF">QR685DRAFT_90568</name>
</gene>
<organism evidence="1 2">
    <name type="scientific">Neurospora intermedia</name>
    <dbReference type="NCBI Taxonomy" id="5142"/>
    <lineage>
        <taxon>Eukaryota</taxon>
        <taxon>Fungi</taxon>
        <taxon>Dikarya</taxon>
        <taxon>Ascomycota</taxon>
        <taxon>Pezizomycotina</taxon>
        <taxon>Sordariomycetes</taxon>
        <taxon>Sordariomycetidae</taxon>
        <taxon>Sordariales</taxon>
        <taxon>Sordariaceae</taxon>
        <taxon>Neurospora</taxon>
    </lineage>
</organism>
<proteinExistence type="predicted"/>
<evidence type="ECO:0008006" key="3">
    <source>
        <dbReference type="Google" id="ProtNLM"/>
    </source>
</evidence>
<reference evidence="1 2" key="1">
    <citation type="submission" date="2023-09" db="EMBL/GenBank/DDBJ databases">
        <title>Multi-omics analysis of a traditional fermented food reveals byproduct-associated fungal strains for waste-to-food upcycling.</title>
        <authorList>
            <consortium name="Lawrence Berkeley National Laboratory"/>
            <person name="Rekdal V.M."/>
            <person name="Villalobos-Escobedo J.M."/>
            <person name="Rodriguez-Valeron N."/>
            <person name="Garcia M.O."/>
            <person name="Vasquez D.P."/>
            <person name="Damayanti I."/>
            <person name="Sorensen P.M."/>
            <person name="Baidoo E.E."/>
            <person name="De Carvalho A.C."/>
            <person name="Riley R."/>
            <person name="Lipzen A."/>
            <person name="He G."/>
            <person name="Yan M."/>
            <person name="Haridas S."/>
            <person name="Daum C."/>
            <person name="Yoshinaga Y."/>
            <person name="Ng V."/>
            <person name="Grigoriev I.V."/>
            <person name="Munk R."/>
            <person name="Nuraida L."/>
            <person name="Wijaya C.H."/>
            <person name="Morales P.-C."/>
            <person name="Keasling J.D."/>
        </authorList>
    </citation>
    <scope>NUCLEOTIDE SEQUENCE [LARGE SCALE GENOMIC DNA]</scope>
    <source>
        <strain evidence="1 2">FGSC 2613</strain>
    </source>
</reference>
<evidence type="ECO:0000313" key="1">
    <source>
        <dbReference type="EMBL" id="KAL0466853.1"/>
    </source>
</evidence>
<name>A0ABR3D2C6_NEUIN</name>